<sequence>MNANGKLPRSNWPAGPRWGHRCGNRPNSRRSNPRNSTAVKAAAANRAPTARNGSSVGKCWSANSGSAARRCTVNWVSPRSVRVATITARAEKAATRPKVA</sequence>
<dbReference type="EMBL" id="BKCJ011210762">
    <property type="protein sequence ID" value="GFD04303.1"/>
    <property type="molecule type" value="Genomic_DNA"/>
</dbReference>
<feature type="compositionally biased region" description="Basic residues" evidence="1">
    <location>
        <begin position="18"/>
        <end position="32"/>
    </location>
</feature>
<organism evidence="2">
    <name type="scientific">Tanacetum cinerariifolium</name>
    <name type="common">Dalmatian daisy</name>
    <name type="synonym">Chrysanthemum cinerariifolium</name>
    <dbReference type="NCBI Taxonomy" id="118510"/>
    <lineage>
        <taxon>Eukaryota</taxon>
        <taxon>Viridiplantae</taxon>
        <taxon>Streptophyta</taxon>
        <taxon>Embryophyta</taxon>
        <taxon>Tracheophyta</taxon>
        <taxon>Spermatophyta</taxon>
        <taxon>Magnoliopsida</taxon>
        <taxon>eudicotyledons</taxon>
        <taxon>Gunneridae</taxon>
        <taxon>Pentapetalae</taxon>
        <taxon>asterids</taxon>
        <taxon>campanulids</taxon>
        <taxon>Asterales</taxon>
        <taxon>Asteraceae</taxon>
        <taxon>Asteroideae</taxon>
        <taxon>Anthemideae</taxon>
        <taxon>Anthemidinae</taxon>
        <taxon>Tanacetum</taxon>
    </lineage>
</organism>
<accession>A0A699T4C2</accession>
<protein>
    <submittedName>
        <fullName evidence="2">Uncharacterized protein</fullName>
    </submittedName>
</protein>
<evidence type="ECO:0000256" key="1">
    <source>
        <dbReference type="SAM" id="MobiDB-lite"/>
    </source>
</evidence>
<reference evidence="2" key="1">
    <citation type="journal article" date="2019" name="Sci. Rep.">
        <title>Draft genome of Tanacetum cinerariifolium, the natural source of mosquito coil.</title>
        <authorList>
            <person name="Yamashiro T."/>
            <person name="Shiraishi A."/>
            <person name="Satake H."/>
            <person name="Nakayama K."/>
        </authorList>
    </citation>
    <scope>NUCLEOTIDE SEQUENCE</scope>
</reference>
<evidence type="ECO:0000313" key="2">
    <source>
        <dbReference type="EMBL" id="GFD04303.1"/>
    </source>
</evidence>
<comment type="caution">
    <text evidence="2">The sequence shown here is derived from an EMBL/GenBank/DDBJ whole genome shotgun (WGS) entry which is preliminary data.</text>
</comment>
<feature type="region of interest" description="Disordered" evidence="1">
    <location>
        <begin position="1"/>
        <end position="62"/>
    </location>
</feature>
<name>A0A699T4C2_TANCI</name>
<proteinExistence type="predicted"/>
<dbReference type="AlphaFoldDB" id="A0A699T4C2"/>
<gene>
    <name evidence="2" type="ORF">Tci_876272</name>
</gene>
<feature type="compositionally biased region" description="Low complexity" evidence="1">
    <location>
        <begin position="33"/>
        <end position="52"/>
    </location>
</feature>